<reference evidence="2 3" key="1">
    <citation type="journal article" date="2015" name="J. Biotechnol.">
        <title>Complete genome sequence of Paenibacillus beijingensis 7188(T) (=DSM 24997(T)), a novel rhizobacterium from jujube garden soil.</title>
        <authorList>
            <person name="Kwak Y."/>
            <person name="Shin J.H."/>
        </authorList>
    </citation>
    <scope>NUCLEOTIDE SEQUENCE [LARGE SCALE GENOMIC DNA]</scope>
    <source>
        <strain evidence="2 3">DSM 24997</strain>
    </source>
</reference>
<dbReference type="STRING" id="1126833.VN24_09315"/>
<organism evidence="2 3">
    <name type="scientific">Paenibacillus beijingensis</name>
    <dbReference type="NCBI Taxonomy" id="1126833"/>
    <lineage>
        <taxon>Bacteria</taxon>
        <taxon>Bacillati</taxon>
        <taxon>Bacillota</taxon>
        <taxon>Bacilli</taxon>
        <taxon>Bacillales</taxon>
        <taxon>Paenibacillaceae</taxon>
        <taxon>Paenibacillus</taxon>
    </lineage>
</organism>
<dbReference type="Proteomes" id="UP000032633">
    <property type="component" value="Chromosome"/>
</dbReference>
<dbReference type="Gene3D" id="3.20.20.150">
    <property type="entry name" value="Divalent-metal-dependent TIM barrel enzymes"/>
    <property type="match status" value="1"/>
</dbReference>
<dbReference type="OrthoDB" id="8421472at2"/>
<dbReference type="AlphaFoldDB" id="A0A0D5NIE8"/>
<protein>
    <recommendedName>
        <fullName evidence="1">Xylose isomerase-like TIM barrel domain-containing protein</fullName>
    </recommendedName>
</protein>
<dbReference type="PANTHER" id="PTHR12110:SF41">
    <property type="entry name" value="INOSOSE DEHYDRATASE"/>
    <property type="match status" value="1"/>
</dbReference>
<dbReference type="PANTHER" id="PTHR12110">
    <property type="entry name" value="HYDROXYPYRUVATE ISOMERASE"/>
    <property type="match status" value="1"/>
</dbReference>
<dbReference type="InterPro" id="IPR036237">
    <property type="entry name" value="Xyl_isomerase-like_sf"/>
</dbReference>
<dbReference type="SUPFAM" id="SSF51658">
    <property type="entry name" value="Xylose isomerase-like"/>
    <property type="match status" value="1"/>
</dbReference>
<dbReference type="KEGG" id="pbj:VN24_09315"/>
<dbReference type="EMBL" id="CP011058">
    <property type="protein sequence ID" value="AJY74747.1"/>
    <property type="molecule type" value="Genomic_DNA"/>
</dbReference>
<sequence length="320" mass="34550">MSDGLMKRAGIFAKDLYGPTFDVRDAVQAMGRQGFAGAFIGTPFIASPTLDKQELEDVRQAADESGVSLGLSLGMLNPYQPARSTEALAAGSGDLATGLLKLAEAALLLGQPDVMLVVGTEDDRFNRSIAWSDQLAAVLSFLKRLEPALGSLGSRVLIKTHQEMTSWEVRRLLEELDPGHFGAAFDPVNLIVRMEDPLAAADRLAGLIGQVHVDDARLLWSGRGYSRSLCPVGQGCIDWPALIARIGATDPNAFYWGEMHRAELVMPFLNEGWFDAHPDIETAEVAQWASKGMPLSPPPPSLVGDVDERVRAVTAFLTQP</sequence>
<dbReference type="PATRIC" id="fig|1126833.4.peg.2062"/>
<evidence type="ECO:0000259" key="1">
    <source>
        <dbReference type="Pfam" id="PF01261"/>
    </source>
</evidence>
<keyword evidence="3" id="KW-1185">Reference proteome</keyword>
<dbReference type="Pfam" id="PF01261">
    <property type="entry name" value="AP_endonuc_2"/>
    <property type="match status" value="1"/>
</dbReference>
<evidence type="ECO:0000313" key="3">
    <source>
        <dbReference type="Proteomes" id="UP000032633"/>
    </source>
</evidence>
<dbReference type="InterPro" id="IPR050312">
    <property type="entry name" value="IolE/XylAMocC-like"/>
</dbReference>
<dbReference type="InterPro" id="IPR013022">
    <property type="entry name" value="Xyl_isomerase-like_TIM-brl"/>
</dbReference>
<feature type="domain" description="Xylose isomerase-like TIM barrel" evidence="1">
    <location>
        <begin position="25"/>
        <end position="250"/>
    </location>
</feature>
<reference evidence="3" key="2">
    <citation type="submission" date="2015-03" db="EMBL/GenBank/DDBJ databases">
        <title>Genome sequence of Paenibacillus beijingensis strain DSM 24997T.</title>
        <authorList>
            <person name="Kwak Y."/>
            <person name="Shin J.-H."/>
        </authorList>
    </citation>
    <scope>NUCLEOTIDE SEQUENCE [LARGE SCALE GENOMIC DNA]</scope>
    <source>
        <strain evidence="3">DSM 24997</strain>
    </source>
</reference>
<evidence type="ECO:0000313" key="2">
    <source>
        <dbReference type="EMBL" id="AJY74747.1"/>
    </source>
</evidence>
<gene>
    <name evidence="2" type="ORF">VN24_09315</name>
</gene>
<dbReference type="HOGENOM" id="CLU_852263_0_0_9"/>
<proteinExistence type="predicted"/>
<dbReference type="RefSeq" id="WP_045670180.1">
    <property type="nucleotide sequence ID" value="NZ_CP011058.1"/>
</dbReference>
<accession>A0A0D5NIE8</accession>
<name>A0A0D5NIE8_9BACL</name>